<dbReference type="Proteomes" id="UP000031599">
    <property type="component" value="Unassembled WGS sequence"/>
</dbReference>
<keyword evidence="1" id="KW-0472">Membrane</keyword>
<protein>
    <submittedName>
        <fullName evidence="2">Uncharacterized protein</fullName>
    </submittedName>
</protein>
<dbReference type="RefSeq" id="WP_153258299.1">
    <property type="nucleotide sequence ID" value="NZ_JMCC02000029.1"/>
</dbReference>
<evidence type="ECO:0000256" key="1">
    <source>
        <dbReference type="SAM" id="Phobius"/>
    </source>
</evidence>
<name>A0A0C2D5W7_9BACT</name>
<evidence type="ECO:0000313" key="2">
    <source>
        <dbReference type="EMBL" id="KIG17070.1"/>
    </source>
</evidence>
<comment type="caution">
    <text evidence="2">The sequence shown here is derived from an EMBL/GenBank/DDBJ whole genome shotgun (WGS) entry which is preliminary data.</text>
</comment>
<evidence type="ECO:0000313" key="3">
    <source>
        <dbReference type="Proteomes" id="UP000031599"/>
    </source>
</evidence>
<reference evidence="2 3" key="1">
    <citation type="submission" date="2014-12" db="EMBL/GenBank/DDBJ databases">
        <title>Genome assembly of Enhygromyxa salina DSM 15201.</title>
        <authorList>
            <person name="Sharma G."/>
            <person name="Subramanian S."/>
        </authorList>
    </citation>
    <scope>NUCLEOTIDE SEQUENCE [LARGE SCALE GENOMIC DNA]</scope>
    <source>
        <strain evidence="2 3">DSM 15201</strain>
    </source>
</reference>
<accession>A0A0C2D5W7</accession>
<feature type="transmembrane region" description="Helical" evidence="1">
    <location>
        <begin position="60"/>
        <end position="87"/>
    </location>
</feature>
<gene>
    <name evidence="2" type="ORF">DB30_03667</name>
</gene>
<feature type="transmembrane region" description="Helical" evidence="1">
    <location>
        <begin position="99"/>
        <end position="119"/>
    </location>
</feature>
<dbReference type="EMBL" id="JMCC02000029">
    <property type="protein sequence ID" value="KIG17070.1"/>
    <property type="molecule type" value="Genomic_DNA"/>
</dbReference>
<keyword evidence="1" id="KW-0812">Transmembrane</keyword>
<proteinExistence type="predicted"/>
<keyword evidence="1" id="KW-1133">Transmembrane helix</keyword>
<organism evidence="2 3">
    <name type="scientific">Enhygromyxa salina</name>
    <dbReference type="NCBI Taxonomy" id="215803"/>
    <lineage>
        <taxon>Bacteria</taxon>
        <taxon>Pseudomonadati</taxon>
        <taxon>Myxococcota</taxon>
        <taxon>Polyangia</taxon>
        <taxon>Nannocystales</taxon>
        <taxon>Nannocystaceae</taxon>
        <taxon>Enhygromyxa</taxon>
    </lineage>
</organism>
<dbReference type="AlphaFoldDB" id="A0A0C2D5W7"/>
<sequence length="169" mass="17668">MQRIVYGIFPDRESAEAAKHKLQAKADSIDEEHEVATAAIHEHEIRPEDLPPAGRSARQAAAVGGIFVAVFVGLVLGLLSTGVFARIGAPETILGTDLTGVVVVSLVAGVFGAVVSGIGGSAENHTHLRELERAVSKGHVVLTAEASFDRVRSIARKMKRGGASRTGSL</sequence>